<organism evidence="5 6">
    <name type="scientific">Microbacterium testaceum (strain StLB037)</name>
    <dbReference type="NCBI Taxonomy" id="979556"/>
    <lineage>
        <taxon>Bacteria</taxon>
        <taxon>Bacillati</taxon>
        <taxon>Actinomycetota</taxon>
        <taxon>Actinomycetes</taxon>
        <taxon>Micrococcales</taxon>
        <taxon>Microbacteriaceae</taxon>
        <taxon>Microbacterium</taxon>
    </lineage>
</organism>
<evidence type="ECO:0000256" key="4">
    <source>
        <dbReference type="ARBA" id="ARBA00023136"/>
    </source>
</evidence>
<keyword evidence="2" id="KW-0812">Transmembrane</keyword>
<dbReference type="CDD" id="cd13964">
    <property type="entry name" value="PT_UbiA_1"/>
    <property type="match status" value="1"/>
</dbReference>
<dbReference type="InterPro" id="IPR000537">
    <property type="entry name" value="UbiA_prenyltransferase"/>
</dbReference>
<dbReference type="AlphaFoldDB" id="A0A1H0MV94"/>
<comment type="subcellular location">
    <subcellularLocation>
        <location evidence="1">Membrane</location>
        <topology evidence="1">Multi-pass membrane protein</topology>
    </subcellularLocation>
</comment>
<dbReference type="Gene3D" id="1.10.357.140">
    <property type="entry name" value="UbiA prenyltransferase"/>
    <property type="match status" value="1"/>
</dbReference>
<dbReference type="InterPro" id="IPR050475">
    <property type="entry name" value="Prenyltransferase_related"/>
</dbReference>
<sequence>MTRVADYLDLVRAPASLTVLGDALVGALSARGPGGDGPLRVGALAAASVCLYSAGMALNDWADADLDALERPERPIPSGRINRDRALAVGVGLTALGVGAAFAAGRRSGLVSVALAGALWAYDTAFKPTAAGPVVMAVCRGLDVMMGAAGPGWRSALVPAGAVAAHTVAVTAISRGEVDGSTASTGRVAVATSVAVAASGLLGRSNRSAAVLGGARYLAAVLPGQFAVARDPGAARARDATRAGIRAVVPLQSALAARAGSPLATAALLGIEILSRVLGRRRSTGDIT</sequence>
<reference evidence="5 6" key="1">
    <citation type="submission" date="2016-10" db="EMBL/GenBank/DDBJ databases">
        <authorList>
            <person name="de Groot N.N."/>
        </authorList>
    </citation>
    <scope>NUCLEOTIDE SEQUENCE [LARGE SCALE GENOMIC DNA]</scope>
    <source>
        <strain evidence="5 6">StLB037</strain>
    </source>
</reference>
<dbReference type="RefSeq" id="WP_074694828.1">
    <property type="nucleotide sequence ID" value="NZ_FNJN01000002.1"/>
</dbReference>
<protein>
    <submittedName>
        <fullName evidence="5">4-hydroxybenzoate polyprenyltransferase</fullName>
    </submittedName>
</protein>
<dbReference type="GO" id="GO:0016765">
    <property type="term" value="F:transferase activity, transferring alkyl or aryl (other than methyl) groups"/>
    <property type="evidence" value="ECO:0007669"/>
    <property type="project" value="InterPro"/>
</dbReference>
<evidence type="ECO:0000313" key="5">
    <source>
        <dbReference type="EMBL" id="SDO84216.1"/>
    </source>
</evidence>
<dbReference type="EMBL" id="FNJN01000002">
    <property type="protein sequence ID" value="SDO84216.1"/>
    <property type="molecule type" value="Genomic_DNA"/>
</dbReference>
<evidence type="ECO:0000313" key="6">
    <source>
        <dbReference type="Proteomes" id="UP000186456"/>
    </source>
</evidence>
<dbReference type="GO" id="GO:0016020">
    <property type="term" value="C:membrane"/>
    <property type="evidence" value="ECO:0007669"/>
    <property type="project" value="UniProtKB-SubCell"/>
</dbReference>
<keyword evidence="5" id="KW-0808">Transferase</keyword>
<accession>A0A1H0MV94</accession>
<dbReference type="InterPro" id="IPR044878">
    <property type="entry name" value="UbiA_sf"/>
</dbReference>
<dbReference type="Proteomes" id="UP000186456">
    <property type="component" value="Unassembled WGS sequence"/>
</dbReference>
<evidence type="ECO:0000256" key="2">
    <source>
        <dbReference type="ARBA" id="ARBA00022692"/>
    </source>
</evidence>
<keyword evidence="4" id="KW-0472">Membrane</keyword>
<dbReference type="Pfam" id="PF01040">
    <property type="entry name" value="UbiA"/>
    <property type="match status" value="1"/>
</dbReference>
<evidence type="ECO:0000256" key="3">
    <source>
        <dbReference type="ARBA" id="ARBA00022989"/>
    </source>
</evidence>
<evidence type="ECO:0000256" key="1">
    <source>
        <dbReference type="ARBA" id="ARBA00004141"/>
    </source>
</evidence>
<keyword evidence="3" id="KW-1133">Transmembrane helix</keyword>
<dbReference type="NCBIfam" id="NF045897">
    <property type="entry name" value="SCO3242_trans"/>
    <property type="match status" value="1"/>
</dbReference>
<name>A0A1H0MV94_MICTS</name>
<proteinExistence type="predicted"/>
<dbReference type="PANTHER" id="PTHR42723:SF1">
    <property type="entry name" value="CHLOROPHYLL SYNTHASE, CHLOROPLASTIC"/>
    <property type="match status" value="1"/>
</dbReference>
<gene>
    <name evidence="5" type="ORF">SAMN04487788_1178</name>
</gene>
<dbReference type="PANTHER" id="PTHR42723">
    <property type="entry name" value="CHLOROPHYLL SYNTHASE"/>
    <property type="match status" value="1"/>
</dbReference>